<dbReference type="EMBL" id="FO681347">
    <property type="protein sequence ID" value="CCV64889.1"/>
    <property type="molecule type" value="Genomic_DNA"/>
</dbReference>
<protein>
    <recommendedName>
        <fullName evidence="3 11">Thymidylate kinase</fullName>
        <ecNumber evidence="2 11">2.7.4.9</ecNumber>
    </recommendedName>
    <alternativeName>
        <fullName evidence="11">dTMP kinase</fullName>
    </alternativeName>
</protein>
<sequence>MFITFEGGEGTGKTTIIEKLTRQLQNENFQVVSTREPGGSSIAEQIRKVLLNPENKEITSRTEALLYAASRAQHLDEVVIPALNDNKIVLCDRYIDSSMAYQGYARELGEEFINKINVYALNYMPDLTIYIDLDTKIGQARINNNRKHKIDRLDLEDCSFHDKVRNGYLQIAKKDEKRIFIIDGNQTIDSIYSIIYNKVKTLI</sequence>
<dbReference type="InterPro" id="IPR018094">
    <property type="entry name" value="Thymidylate_kinase"/>
</dbReference>
<evidence type="ECO:0000256" key="11">
    <source>
        <dbReference type="HAMAP-Rule" id="MF_00165"/>
    </source>
</evidence>
<dbReference type="Pfam" id="PF02223">
    <property type="entry name" value="Thymidylate_kin"/>
    <property type="match status" value="1"/>
</dbReference>
<dbReference type="HOGENOM" id="CLU_049131_0_2_14"/>
<keyword evidence="5 11" id="KW-0545">Nucleotide biosynthesis</keyword>
<dbReference type="InterPro" id="IPR018095">
    <property type="entry name" value="Thymidylate_kin_CS"/>
</dbReference>
<dbReference type="KEGG" id="apal:BN85413120"/>
<feature type="domain" description="Thymidylate kinase-like" evidence="12">
    <location>
        <begin position="5"/>
        <end position="191"/>
    </location>
</feature>
<dbReference type="CDD" id="cd01672">
    <property type="entry name" value="TMPK"/>
    <property type="match status" value="1"/>
</dbReference>
<dbReference type="GO" id="GO:0005524">
    <property type="term" value="F:ATP binding"/>
    <property type="evidence" value="ECO:0007669"/>
    <property type="project" value="UniProtKB-UniRule"/>
</dbReference>
<dbReference type="InterPro" id="IPR027417">
    <property type="entry name" value="P-loop_NTPase"/>
</dbReference>
<dbReference type="HAMAP" id="MF_00165">
    <property type="entry name" value="Thymidylate_kinase"/>
    <property type="match status" value="1"/>
</dbReference>
<evidence type="ECO:0000256" key="5">
    <source>
        <dbReference type="ARBA" id="ARBA00022727"/>
    </source>
</evidence>
<accession>U4KLN6</accession>
<dbReference type="SUPFAM" id="SSF52540">
    <property type="entry name" value="P-loop containing nucleoside triphosphate hydrolases"/>
    <property type="match status" value="1"/>
</dbReference>
<proteinExistence type="inferred from homology"/>
<organism evidence="13 14">
    <name type="scientific">Alteracholeplasma palmae (strain ATCC 49389 / J233)</name>
    <name type="common">Acholeplasma palmae</name>
    <dbReference type="NCBI Taxonomy" id="1318466"/>
    <lineage>
        <taxon>Bacteria</taxon>
        <taxon>Bacillati</taxon>
        <taxon>Mycoplasmatota</taxon>
        <taxon>Mollicutes</taxon>
        <taxon>Acholeplasmatales</taxon>
        <taxon>Acholeplasmataceae</taxon>
        <taxon>Acholeplasma</taxon>
    </lineage>
</organism>
<dbReference type="Proteomes" id="UP000032740">
    <property type="component" value="Chromosome"/>
</dbReference>
<dbReference type="FunFam" id="3.40.50.300:FF:000225">
    <property type="entry name" value="Thymidylate kinase"/>
    <property type="match status" value="1"/>
</dbReference>
<dbReference type="STRING" id="1318466.BN85413120"/>
<dbReference type="GO" id="GO:0006235">
    <property type="term" value="P:dTTP biosynthetic process"/>
    <property type="evidence" value="ECO:0007669"/>
    <property type="project" value="UniProtKB-UniRule"/>
</dbReference>
<dbReference type="OrthoDB" id="9774907at2"/>
<evidence type="ECO:0000256" key="7">
    <source>
        <dbReference type="ARBA" id="ARBA00022777"/>
    </source>
</evidence>
<dbReference type="Gene3D" id="3.40.50.300">
    <property type="entry name" value="P-loop containing nucleotide triphosphate hydrolases"/>
    <property type="match status" value="1"/>
</dbReference>
<keyword evidence="7 11" id="KW-0418">Kinase</keyword>
<evidence type="ECO:0000256" key="1">
    <source>
        <dbReference type="ARBA" id="ARBA00009776"/>
    </source>
</evidence>
<evidence type="ECO:0000256" key="9">
    <source>
        <dbReference type="ARBA" id="ARBA00048743"/>
    </source>
</evidence>
<dbReference type="AlphaFoldDB" id="U4KLN6"/>
<gene>
    <name evidence="11 13" type="primary">tmk</name>
    <name evidence="13" type="ORF">BN85413120</name>
</gene>
<comment type="catalytic activity">
    <reaction evidence="9 11">
        <text>dTMP + ATP = dTDP + ADP</text>
        <dbReference type="Rhea" id="RHEA:13517"/>
        <dbReference type="ChEBI" id="CHEBI:30616"/>
        <dbReference type="ChEBI" id="CHEBI:58369"/>
        <dbReference type="ChEBI" id="CHEBI:63528"/>
        <dbReference type="ChEBI" id="CHEBI:456216"/>
        <dbReference type="EC" id="2.7.4.9"/>
    </reaction>
</comment>
<dbReference type="GO" id="GO:0005829">
    <property type="term" value="C:cytosol"/>
    <property type="evidence" value="ECO:0007669"/>
    <property type="project" value="TreeGrafter"/>
</dbReference>
<name>U4KLN6_ALTPJ</name>
<comment type="similarity">
    <text evidence="1 11">Belongs to the thymidylate kinase family.</text>
</comment>
<comment type="function">
    <text evidence="10 11">Phosphorylation of dTMP to form dTDP in both de novo and salvage pathways of dTTP synthesis.</text>
</comment>
<evidence type="ECO:0000256" key="10">
    <source>
        <dbReference type="ARBA" id="ARBA00057735"/>
    </source>
</evidence>
<evidence type="ECO:0000256" key="2">
    <source>
        <dbReference type="ARBA" id="ARBA00012980"/>
    </source>
</evidence>
<evidence type="ECO:0000256" key="8">
    <source>
        <dbReference type="ARBA" id="ARBA00022840"/>
    </source>
</evidence>
<evidence type="ECO:0000256" key="4">
    <source>
        <dbReference type="ARBA" id="ARBA00022679"/>
    </source>
</evidence>
<keyword evidence="8 11" id="KW-0067">ATP-binding</keyword>
<keyword evidence="4 11" id="KW-0808">Transferase</keyword>
<dbReference type="NCBIfam" id="TIGR00041">
    <property type="entry name" value="DTMP_kinase"/>
    <property type="match status" value="1"/>
</dbReference>
<evidence type="ECO:0000256" key="3">
    <source>
        <dbReference type="ARBA" id="ARBA00017144"/>
    </source>
</evidence>
<dbReference type="InterPro" id="IPR039430">
    <property type="entry name" value="Thymidylate_kin-like_dom"/>
</dbReference>
<evidence type="ECO:0000256" key="6">
    <source>
        <dbReference type="ARBA" id="ARBA00022741"/>
    </source>
</evidence>
<keyword evidence="14" id="KW-1185">Reference proteome</keyword>
<feature type="binding site" evidence="11">
    <location>
        <begin position="7"/>
        <end position="14"/>
    </location>
    <ligand>
        <name>ATP</name>
        <dbReference type="ChEBI" id="CHEBI:30616"/>
    </ligand>
</feature>
<dbReference type="GO" id="GO:0006233">
    <property type="term" value="P:dTDP biosynthetic process"/>
    <property type="evidence" value="ECO:0007669"/>
    <property type="project" value="InterPro"/>
</dbReference>
<dbReference type="EC" id="2.7.4.9" evidence="2 11"/>
<reference evidence="13 14" key="1">
    <citation type="journal article" date="2013" name="J. Mol. Microbiol. Biotechnol.">
        <title>Analysis of the Complete Genomes of Acholeplasma brassicae , A. palmae and A. laidlawii and Their Comparison to the Obligate Parasites from ' Candidatus Phytoplasma'.</title>
        <authorList>
            <person name="Kube M."/>
            <person name="Siewert C."/>
            <person name="Migdoll A.M."/>
            <person name="Duduk B."/>
            <person name="Holz S."/>
            <person name="Rabus R."/>
            <person name="Seemuller E."/>
            <person name="Mitrovic J."/>
            <person name="Muller I."/>
            <person name="Buttner C."/>
            <person name="Reinhardt R."/>
        </authorList>
    </citation>
    <scope>NUCLEOTIDE SEQUENCE [LARGE SCALE GENOMIC DNA]</scope>
    <source>
        <strain evidence="13 14">J233</strain>
    </source>
</reference>
<evidence type="ECO:0000313" key="13">
    <source>
        <dbReference type="EMBL" id="CCV64889.1"/>
    </source>
</evidence>
<dbReference type="PANTHER" id="PTHR10344:SF4">
    <property type="entry name" value="UMP-CMP KINASE 2, MITOCHONDRIAL"/>
    <property type="match status" value="1"/>
</dbReference>
<dbReference type="PROSITE" id="PS01331">
    <property type="entry name" value="THYMIDYLATE_KINASE"/>
    <property type="match status" value="1"/>
</dbReference>
<dbReference type="GO" id="GO:0006227">
    <property type="term" value="P:dUDP biosynthetic process"/>
    <property type="evidence" value="ECO:0007669"/>
    <property type="project" value="TreeGrafter"/>
</dbReference>
<keyword evidence="6 11" id="KW-0547">Nucleotide-binding</keyword>
<dbReference type="RefSeq" id="WP_030003772.1">
    <property type="nucleotide sequence ID" value="NC_022538.1"/>
</dbReference>
<evidence type="ECO:0000259" key="12">
    <source>
        <dbReference type="Pfam" id="PF02223"/>
    </source>
</evidence>
<dbReference type="PANTHER" id="PTHR10344">
    <property type="entry name" value="THYMIDYLATE KINASE"/>
    <property type="match status" value="1"/>
</dbReference>
<evidence type="ECO:0000313" key="14">
    <source>
        <dbReference type="Proteomes" id="UP000032740"/>
    </source>
</evidence>
<dbReference type="GO" id="GO:0004798">
    <property type="term" value="F:dTMP kinase activity"/>
    <property type="evidence" value="ECO:0007669"/>
    <property type="project" value="UniProtKB-UniRule"/>
</dbReference>